<dbReference type="GO" id="GO:0007169">
    <property type="term" value="P:cell surface receptor protein tyrosine kinase signaling pathway"/>
    <property type="evidence" value="ECO:0007669"/>
    <property type="project" value="TreeGrafter"/>
</dbReference>
<feature type="domain" description="IRS-type PTB" evidence="3">
    <location>
        <begin position="150"/>
        <end position="254"/>
    </location>
</feature>
<dbReference type="GO" id="GO:0005737">
    <property type="term" value="C:cytoplasm"/>
    <property type="evidence" value="ECO:0007669"/>
    <property type="project" value="TreeGrafter"/>
</dbReference>
<dbReference type="GeneTree" id="ENSGT00940000159868"/>
<name>A0A8C5PYT7_9ANUR</name>
<evidence type="ECO:0000313" key="4">
    <source>
        <dbReference type="Ensembl" id="ENSLLEP00000030026.1"/>
    </source>
</evidence>
<dbReference type="GO" id="GO:0043410">
    <property type="term" value="P:positive regulation of MAPK cascade"/>
    <property type="evidence" value="ECO:0007669"/>
    <property type="project" value="TreeGrafter"/>
</dbReference>
<dbReference type="PROSITE" id="PS50003">
    <property type="entry name" value="PH_DOMAIN"/>
    <property type="match status" value="1"/>
</dbReference>
<evidence type="ECO:0000259" key="3">
    <source>
        <dbReference type="PROSITE" id="PS51064"/>
    </source>
</evidence>
<dbReference type="Pfam" id="PF02174">
    <property type="entry name" value="IRS"/>
    <property type="match status" value="1"/>
</dbReference>
<feature type="region of interest" description="Disordered" evidence="1">
    <location>
        <begin position="395"/>
        <end position="429"/>
    </location>
</feature>
<dbReference type="InterPro" id="IPR001849">
    <property type="entry name" value="PH_domain"/>
</dbReference>
<dbReference type="Proteomes" id="UP000694569">
    <property type="component" value="Unplaced"/>
</dbReference>
<sequence length="429" mass="47932">MEAGIAKQGPLYYQNQQRFGKKWKKVWGVLRGKVSTGVARLELYEGSQPPEYSRKPEYVKLIQLSDCVRVSERFGENSPKDTRAFSIETAQRVFLLASDAVEQPAWVKALCSLAFPQERLPLERRGSQANQSEGLQLQENVLYSTSRETNPGHFVVRIKQTDASSRCGLSGKYTLAVDGKCLSLRDLNNGTPLYSWPYPFLRRFGRDKSIFSFEAGRRCSSGEGQFEFETPHGTQIFQAIDTAIRSCHVDPPSSSRTEHYSEITNPESRPPAPSLRKAVSQPPPCPQSSVPSENNLPESEYAIPFDKVARDLLATGFGGLLGPGPQTHGKMKNSRRAEHIYDEPAVPQNPVYDEPETMRIEAWKTQATDAFETGYEYPYLPGWDDYAVPRVGGVTCDKGKQKGETDDWGSEMHDEGDYDNITLKGSGKS</sequence>
<dbReference type="InterPro" id="IPR050996">
    <property type="entry name" value="Docking_Protein_DOK"/>
</dbReference>
<dbReference type="Gene3D" id="2.30.29.30">
    <property type="entry name" value="Pleckstrin-homology domain (PH domain)/Phosphotyrosine-binding domain (PTB)"/>
    <property type="match status" value="2"/>
</dbReference>
<evidence type="ECO:0000313" key="5">
    <source>
        <dbReference type="Proteomes" id="UP000694569"/>
    </source>
</evidence>
<protein>
    <submittedName>
        <fullName evidence="4">Docking protein 2</fullName>
    </submittedName>
</protein>
<dbReference type="InterPro" id="IPR002404">
    <property type="entry name" value="IRS_PTB"/>
</dbReference>
<feature type="compositionally biased region" description="Basic and acidic residues" evidence="1">
    <location>
        <begin position="397"/>
        <end position="415"/>
    </location>
</feature>
<evidence type="ECO:0000259" key="2">
    <source>
        <dbReference type="PROSITE" id="PS50003"/>
    </source>
</evidence>
<dbReference type="GO" id="GO:0007265">
    <property type="term" value="P:Ras protein signal transduction"/>
    <property type="evidence" value="ECO:0007669"/>
    <property type="project" value="TreeGrafter"/>
</dbReference>
<proteinExistence type="predicted"/>
<dbReference type="PANTHER" id="PTHR21258:SF14">
    <property type="entry name" value="DOCKING PROTEIN 2"/>
    <property type="match status" value="1"/>
</dbReference>
<accession>A0A8C5PYT7</accession>
<dbReference type="Pfam" id="PF00169">
    <property type="entry name" value="PH"/>
    <property type="match status" value="1"/>
</dbReference>
<evidence type="ECO:0000256" key="1">
    <source>
        <dbReference type="SAM" id="MobiDB-lite"/>
    </source>
</evidence>
<dbReference type="SUPFAM" id="SSF50729">
    <property type="entry name" value="PH domain-like"/>
    <property type="match status" value="2"/>
</dbReference>
<feature type="domain" description="PH" evidence="2">
    <location>
        <begin position="4"/>
        <end position="115"/>
    </location>
</feature>
<dbReference type="AlphaFoldDB" id="A0A8C5PYT7"/>
<dbReference type="InterPro" id="IPR011993">
    <property type="entry name" value="PH-like_dom_sf"/>
</dbReference>
<feature type="region of interest" description="Disordered" evidence="1">
    <location>
        <begin position="247"/>
        <end position="297"/>
    </location>
</feature>
<dbReference type="PANTHER" id="PTHR21258">
    <property type="entry name" value="DOCKING PROTEIN RELATED"/>
    <property type="match status" value="1"/>
</dbReference>
<organism evidence="4 5">
    <name type="scientific">Leptobrachium leishanense</name>
    <name type="common">Leishan spiny toad</name>
    <dbReference type="NCBI Taxonomy" id="445787"/>
    <lineage>
        <taxon>Eukaryota</taxon>
        <taxon>Metazoa</taxon>
        <taxon>Chordata</taxon>
        <taxon>Craniata</taxon>
        <taxon>Vertebrata</taxon>
        <taxon>Euteleostomi</taxon>
        <taxon>Amphibia</taxon>
        <taxon>Batrachia</taxon>
        <taxon>Anura</taxon>
        <taxon>Pelobatoidea</taxon>
        <taxon>Megophryidae</taxon>
        <taxon>Leptobrachium</taxon>
    </lineage>
</organism>
<dbReference type="PROSITE" id="PS51064">
    <property type="entry name" value="IRS_PTB"/>
    <property type="match status" value="1"/>
</dbReference>
<dbReference type="SMART" id="SM00310">
    <property type="entry name" value="PTBI"/>
    <property type="match status" value="1"/>
</dbReference>
<dbReference type="SMART" id="SM01244">
    <property type="entry name" value="IRS"/>
    <property type="match status" value="1"/>
</dbReference>
<keyword evidence="5" id="KW-1185">Reference proteome</keyword>
<reference evidence="4" key="2">
    <citation type="submission" date="2025-09" db="UniProtKB">
        <authorList>
            <consortium name="Ensembl"/>
        </authorList>
    </citation>
    <scope>IDENTIFICATION</scope>
</reference>
<dbReference type="Ensembl" id="ENSLLET00000031186.1">
    <property type="protein sequence ID" value="ENSLLEP00000030026.1"/>
    <property type="gene ID" value="ENSLLEG00000019038.1"/>
</dbReference>
<dbReference type="OrthoDB" id="6020914at2759"/>
<gene>
    <name evidence="4" type="primary">DOK2</name>
</gene>
<dbReference type="SMART" id="SM00233">
    <property type="entry name" value="PH"/>
    <property type="match status" value="1"/>
</dbReference>
<reference evidence="4" key="1">
    <citation type="submission" date="2025-08" db="UniProtKB">
        <authorList>
            <consortium name="Ensembl"/>
        </authorList>
    </citation>
    <scope>IDENTIFICATION</scope>
</reference>